<gene>
    <name evidence="5" type="ORF">CANVERA_P2895</name>
</gene>
<sequence length="2496" mass="284906">MIEIPDLNKQHRQHQHQQSFHIDNEPDDIVETDDIYTATNDDDDDNSITNEFNDFNDNNIKQQQIEYGLNIIPNLKEHSINFKLQHPANLEIPRTSTPEDLDQVGQLKSPISAIIPIDHTQPSPQLPPPLSSIPLQKLTLSQTNNEEFGSIRKGLATDLKTPVEYTLHIVFTQFVRHTERKLNQFLDFPLHEEPPILKIFEKGKDPVFDKILKELGYIAKRKPKPVIDTIMFWRKSKGEVAALAALEIERVISIAKTNLNKVSDDNKSIKNSTGSKRSLSLMRSKSISKLSHKRNQSVQSLEEPMHEEYIKQKQYYDLQIANARQTAIHAEKKSIASIYILCRVLIEIVEQASNAMDEDLGDKLEEIVYTQLKTTDPTSSDQSMIRAANWNLFAQLLGVMSKQRFISVSDRFISDIEQIPKDVKPELQPKLYLLINGMRYLRLKNYPIDEFEESAEFIQSLAKFFSLTTNDMLLYGYCDVLNSLILPLAKSLTAEVNYPTWVEAIDKIYKKGIKMWKSNLSSPMSANLPLFDNHKILTYKSSSWSYSITLITAALSVSRKDLFQNWFQFIEDNSSKLKPKVDDNEKTIYITSISRLTWVYLNRFPDTLNNTIKRLDSLFQLLFFNPLSKKQQWITLDSNLITALTELITIVGYTHINYILEHVLIKLIHSFHGTIESINPEKLIIAIKSYISILTCIEFQEKPSFPIDDFEIKESGEFTFTAKSATNLIAHQEISKSLGSLLQLFDQHYGNKFNEPTQTKNNGIFQFSSVTSTNFNTELFSTLIYAIPYIMVPLKQDSLCGISFKQIVELLTRNVLHTDDKISSTSVNALKKIATRTNPSTLLTIYAKLAFKLSDKMGIYDPTYQFSDNFLKLQKLYTELLNCWLKSLIELKESRKKTVPENIYQKKKEDDLYLVTDKNYDVNQLEEWKPIDDIEWKSIITAIEGIEGIGLFFLCSQDPKTRYYSLSILKTVEQFDQVIYDITNEATTKKQHTRTSSKFVADEGTRLIHVLEEIDFMNLIKPFKKELSIPERTRLTKLKNKKNILLRLAESEQGIDSKIWFRLYPKVIEIFFERCPIPVAVCRDIVCVSLVQMHEIVSDYSEKDKFFSVFSKNPTGNIPPEILINQWKLYLIFVCTSLTTTGEQKISLPQQPTHGRKKSVPIFIQHQKITSAKSVFRMVLPLLNSSQIRIREAVILGLSHININIFKTFLENIPLATNDWNLDRRNYGDDRYRIEIIHIMMNLTAKFKQHDLIYNDDTIIANLVTIVKKVKSFLTLPDVQINIDFQRLRRYFAGFLENVYIGLQSKLDDWLPFEARISCFNYLKEWCGLGDSKGITEDRYDIMIQRVSKDSPAIALLDLERKKLDHASLSCMATLCSSQIKQTIVGDIAIVSFDIPGLMNWIECLLNSESEKVQEIGSTALKNLLMNNFDNPEIKSFVIKQCYTSHSISIIRKYFCTFADAYMEKEDDETAPEDIVSLAGYLCGNYKLDIRKSAVTLLEYLEEKHLKTNRLRIIVDQICSENSVIFKKAMYEMSVKMQTKPEKLFIRSSYLLKYFNYVNNDARKDIVVLLLPMVSKIVLNEDPPSLMLITNLIEITIKYGDSFSSEFQALWNSLATNNFDKVFEFLFKLCLEKKHSIFVQSSRSIINYLTLSNPLFVIEKLISNLQPKLMVPPQVKLNSPCDEFLDLPYVADLNKLIPLNEKDSAFSVGQLSMVFLADLLIEKDGVIIEKLPLLLHIVFSLLDHYLPIIREQAATLLIHIIHALSDDPKSNEVIKALRTKDNSKDLWVYDDLNNDKKGARTPGNMDLLIRNIISIFDKIPNLQDDWSRVALIWATTCAVRHIACRSFQIFRSLLSFLDQSMLKDMLHRLSNTISDETVDIQGFAMQILMTLNAITAELSSEKLIDFPQLFWSSVACLSTIHEQEFIEVLSTMNKFVSKIDLDASDTVSCLISTFPPKWEGRFEGLQQIVMVGLRSSTSWEPSLKFLDKLITLNDSQIIGMGNPRILTALLANMPRFLRSFDSDLDISTTALGISRLAENSNKDSLARILSSLAKGKFRSKRDFLNQTVQTIERYFFPDYEAQTLVLLLGLLSNKIAWVKLETMSILKLIFPKVDLQKDEFLGVGADLISPLLRLLLTEYADPALEVLDEAVTISGSQLDKDVLRMSLGNTSMKKEYENTATLFGIPDESGWSIPMPAVTSASTRNNVHAVFSTCLVTTDSVEKNEEAEVVFHLEEYYPPTEKVKKEIKNTDFYNDSNSVNVEDPPEASLSNVWAALDDFDSFFTKDADGNGVVLPISQLHSANVPLNNNYHGHSASVDTKYSTSSDNSLIPMDSAPNIYDKNVSLILNRSLARTQSNTSFKTNLADSIGNSPHSSNLFQSSIRRSYMPFKKTTPQNSSLTTPTLQTGFDKTSSSSSTLIKTPILTTPKYDLKDEGVNRFEGLLTGKKRSKKSIITKNSISPNASQTSISPDLHTQTSFTKKPTSTENQKKNSQKFK</sequence>
<feature type="region of interest" description="Disordered" evidence="1">
    <location>
        <begin position="2453"/>
        <end position="2496"/>
    </location>
</feature>
<feature type="domain" description="Cell morphogenesis central region" evidence="4">
    <location>
        <begin position="1416"/>
        <end position="1636"/>
    </location>
</feature>
<dbReference type="Pfam" id="PF14222">
    <property type="entry name" value="MOR2-PAG1_N"/>
    <property type="match status" value="1"/>
</dbReference>
<dbReference type="InterPro" id="IPR025614">
    <property type="entry name" value="Cell_morpho_N"/>
</dbReference>
<feature type="region of interest" description="Disordered" evidence="1">
    <location>
        <begin position="1"/>
        <end position="29"/>
    </location>
</feature>
<name>A0A9W4XDJ7_9ASCO</name>
<dbReference type="GO" id="GO:0000902">
    <property type="term" value="P:cell morphogenesis"/>
    <property type="evidence" value="ECO:0007669"/>
    <property type="project" value="InterPro"/>
</dbReference>
<dbReference type="SUPFAM" id="SSF48371">
    <property type="entry name" value="ARM repeat"/>
    <property type="match status" value="1"/>
</dbReference>
<dbReference type="OrthoDB" id="6287725at2759"/>
<dbReference type="InterPro" id="IPR029473">
    <property type="entry name" value="MOR2-PAG1_mid"/>
</dbReference>
<proteinExistence type="predicted"/>
<evidence type="ECO:0000313" key="6">
    <source>
        <dbReference type="Proteomes" id="UP001152885"/>
    </source>
</evidence>
<feature type="domain" description="Cell morphogenesis central region" evidence="4">
    <location>
        <begin position="1701"/>
        <end position="1866"/>
    </location>
</feature>
<accession>A0A9W4XDJ7</accession>
<dbReference type="InterPro" id="IPR016024">
    <property type="entry name" value="ARM-type_fold"/>
</dbReference>
<dbReference type="Proteomes" id="UP001152885">
    <property type="component" value="Unassembled WGS sequence"/>
</dbReference>
<feature type="domain" description="Cell morphogenesis protein C-terminal" evidence="3">
    <location>
        <begin position="1907"/>
        <end position="2155"/>
    </location>
</feature>
<feature type="compositionally biased region" description="Polar residues" evidence="1">
    <location>
        <begin position="2392"/>
        <end position="2409"/>
    </location>
</feature>
<reference evidence="5" key="1">
    <citation type="submission" date="2022-12" db="EMBL/GenBank/DDBJ databases">
        <authorList>
            <person name="Brejova B."/>
        </authorList>
    </citation>
    <scope>NUCLEOTIDE SEQUENCE</scope>
</reference>
<dbReference type="PANTHER" id="PTHR12295">
    <property type="entry name" value="FURRY-RELATED"/>
    <property type="match status" value="1"/>
</dbReference>
<dbReference type="EMBL" id="CANTUO010000003">
    <property type="protein sequence ID" value="CAI5758382.1"/>
    <property type="molecule type" value="Genomic_DNA"/>
</dbReference>
<comment type="caution">
    <text evidence="5">The sequence shown here is derived from an EMBL/GenBank/DDBJ whole genome shotgun (WGS) entry which is preliminary data.</text>
</comment>
<organism evidence="5 6">
    <name type="scientific">Candida verbasci</name>
    <dbReference type="NCBI Taxonomy" id="1227364"/>
    <lineage>
        <taxon>Eukaryota</taxon>
        <taxon>Fungi</taxon>
        <taxon>Dikarya</taxon>
        <taxon>Ascomycota</taxon>
        <taxon>Saccharomycotina</taxon>
        <taxon>Pichiomycetes</taxon>
        <taxon>Debaryomycetaceae</taxon>
        <taxon>Candida/Lodderomyces clade</taxon>
        <taxon>Candida</taxon>
    </lineage>
</organism>
<dbReference type="Pfam" id="PF14228">
    <property type="entry name" value="MOR2-PAG1_mid"/>
    <property type="match status" value="2"/>
</dbReference>
<evidence type="ECO:0000259" key="2">
    <source>
        <dbReference type="Pfam" id="PF14222"/>
    </source>
</evidence>
<evidence type="ECO:0000259" key="3">
    <source>
        <dbReference type="Pfam" id="PF14225"/>
    </source>
</evidence>
<feature type="compositionally biased region" description="Polar residues" evidence="1">
    <location>
        <begin position="2461"/>
        <end position="2486"/>
    </location>
</feature>
<protein>
    <recommendedName>
        <fullName evidence="7">Cell morphogenesis protein PAG1</fullName>
    </recommendedName>
</protein>
<dbReference type="GO" id="GO:0030427">
    <property type="term" value="C:site of polarized growth"/>
    <property type="evidence" value="ECO:0007669"/>
    <property type="project" value="TreeGrafter"/>
</dbReference>
<feature type="region of interest" description="Disordered" evidence="1">
    <location>
        <begin position="2390"/>
        <end position="2412"/>
    </location>
</feature>
<dbReference type="Pfam" id="PF14225">
    <property type="entry name" value="MOR2-PAG1_C"/>
    <property type="match status" value="1"/>
</dbReference>
<dbReference type="InterPro" id="IPR039867">
    <property type="entry name" value="Furry/Tao3/Mor2"/>
</dbReference>
<evidence type="ECO:0000313" key="5">
    <source>
        <dbReference type="EMBL" id="CAI5758382.1"/>
    </source>
</evidence>
<evidence type="ECO:0000259" key="4">
    <source>
        <dbReference type="Pfam" id="PF14228"/>
    </source>
</evidence>
<dbReference type="GO" id="GO:0005938">
    <property type="term" value="C:cell cortex"/>
    <property type="evidence" value="ECO:0007669"/>
    <property type="project" value="TreeGrafter"/>
</dbReference>
<evidence type="ECO:0008006" key="7">
    <source>
        <dbReference type="Google" id="ProtNLM"/>
    </source>
</evidence>
<keyword evidence="6" id="KW-1185">Reference proteome</keyword>
<feature type="domain" description="Cell morphogenesis protein N-terminal" evidence="2">
    <location>
        <begin position="331"/>
        <end position="885"/>
    </location>
</feature>
<evidence type="ECO:0000256" key="1">
    <source>
        <dbReference type="SAM" id="MobiDB-lite"/>
    </source>
</evidence>
<dbReference type="PANTHER" id="PTHR12295:SF30">
    <property type="entry name" value="PROTEIN FURRY"/>
    <property type="match status" value="1"/>
</dbReference>
<dbReference type="InterPro" id="IPR025481">
    <property type="entry name" value="Cell_Morphogen_C"/>
</dbReference>